<dbReference type="InterPro" id="IPR050902">
    <property type="entry name" value="ABC_Transporter_SBP"/>
</dbReference>
<dbReference type="PROSITE" id="PS51257">
    <property type="entry name" value="PROKAR_LIPOPROTEIN"/>
    <property type="match status" value="1"/>
</dbReference>
<evidence type="ECO:0000313" key="4">
    <source>
        <dbReference type="Proteomes" id="UP000199375"/>
    </source>
</evidence>
<sequence>MTLVPDRIVRTTLAIGLVVALGACSGTTVPEAPVASADESVAVGPRTTFPLTIDNCGREVTFSQAPRRVVLLNGASVAEVESMIALGVEGTIVANSQSYGVSDDPSMVERIKAIPTGGLKLNKNFEVPREQVIAQSPDLVISTWAGGFDDKIGSITRDELGKAGINSFVSPSNCANGATSPRPQDTAAYAKRSVESSYDLLNQLGVIFDVQGKAAQVVQDSRTALAAIPSPTGAPKRVLAAYPSMGSAMGLKVPAVFGGGIFDDIIIRAGGVNAFGGLTDQQLTALNVEALAAANVEVLVIGLYQPDDDAKKFAEQLFAQYPQWPASKTKTYTSVSDSFYLGPLNAVAVKKISDAVRAAN</sequence>
<proteinExistence type="inferred from homology"/>
<accession>A0A1C4YNN1</accession>
<evidence type="ECO:0000313" key="3">
    <source>
        <dbReference type="EMBL" id="SCF22359.1"/>
    </source>
</evidence>
<dbReference type="EMBL" id="FMCW01000059">
    <property type="protein sequence ID" value="SCF22359.1"/>
    <property type="molecule type" value="Genomic_DNA"/>
</dbReference>
<dbReference type="PANTHER" id="PTHR30535:SF7">
    <property type="entry name" value="IRON(III) DICITRATE-BINDING PROTEIN"/>
    <property type="match status" value="1"/>
</dbReference>
<comment type="similarity">
    <text evidence="1">Belongs to the bacterial solute-binding protein 8 family.</text>
</comment>
<dbReference type="InterPro" id="IPR002491">
    <property type="entry name" value="ABC_transptr_periplasmic_BD"/>
</dbReference>
<gene>
    <name evidence="3" type="ORF">GA0070558_15916</name>
</gene>
<evidence type="ECO:0000256" key="1">
    <source>
        <dbReference type="ARBA" id="ARBA00008814"/>
    </source>
</evidence>
<dbReference type="Gene3D" id="3.40.50.1980">
    <property type="entry name" value="Nitrogenase molybdenum iron protein domain"/>
    <property type="match status" value="2"/>
</dbReference>
<dbReference type="PROSITE" id="PS50983">
    <property type="entry name" value="FE_B12_PBP"/>
    <property type="match status" value="1"/>
</dbReference>
<evidence type="ECO:0000259" key="2">
    <source>
        <dbReference type="PROSITE" id="PS50983"/>
    </source>
</evidence>
<reference evidence="3 4" key="1">
    <citation type="submission" date="2016-06" db="EMBL/GenBank/DDBJ databases">
        <authorList>
            <person name="Kjaerup R.B."/>
            <person name="Dalgaard T.S."/>
            <person name="Juul-Madsen H.R."/>
        </authorList>
    </citation>
    <scope>NUCLEOTIDE SEQUENCE [LARGE SCALE GENOMIC DNA]</scope>
    <source>
        <strain evidence="3 4">DSM 45626</strain>
    </source>
</reference>
<dbReference type="Proteomes" id="UP000199375">
    <property type="component" value="Unassembled WGS sequence"/>
</dbReference>
<dbReference type="PANTHER" id="PTHR30535">
    <property type="entry name" value="VITAMIN B12-BINDING PROTEIN"/>
    <property type="match status" value="1"/>
</dbReference>
<protein>
    <submittedName>
        <fullName evidence="3">Iron complex transport system substrate-binding protein</fullName>
    </submittedName>
</protein>
<dbReference type="AlphaFoldDB" id="A0A1C4YNN1"/>
<dbReference type="SUPFAM" id="SSF53807">
    <property type="entry name" value="Helical backbone' metal receptor"/>
    <property type="match status" value="1"/>
</dbReference>
<dbReference type="Pfam" id="PF01497">
    <property type="entry name" value="Peripla_BP_2"/>
    <property type="match status" value="1"/>
</dbReference>
<feature type="domain" description="Fe/B12 periplasmic-binding" evidence="2">
    <location>
        <begin position="71"/>
        <end position="360"/>
    </location>
</feature>
<name>A0A1C4YNN1_9ACTN</name>
<organism evidence="3 4">
    <name type="scientific">Micromonospora haikouensis</name>
    <dbReference type="NCBI Taxonomy" id="686309"/>
    <lineage>
        <taxon>Bacteria</taxon>
        <taxon>Bacillati</taxon>
        <taxon>Actinomycetota</taxon>
        <taxon>Actinomycetes</taxon>
        <taxon>Micromonosporales</taxon>
        <taxon>Micromonosporaceae</taxon>
        <taxon>Micromonospora</taxon>
    </lineage>
</organism>